<protein>
    <submittedName>
        <fullName evidence="4">Hydroxysqualene dehydroxylase HpnE</fullName>
        <ecNumber evidence="4">1.17.8.1</ecNumber>
    </submittedName>
</protein>
<reference evidence="4 5" key="1">
    <citation type="submission" date="2024-09" db="EMBL/GenBank/DDBJ databases">
        <authorList>
            <person name="Sun Q."/>
            <person name="Mori K."/>
        </authorList>
    </citation>
    <scope>NUCLEOTIDE SEQUENCE [LARGE SCALE GENOMIC DNA]</scope>
    <source>
        <strain evidence="4 5">TBRC 7907</strain>
    </source>
</reference>
<evidence type="ECO:0000313" key="4">
    <source>
        <dbReference type="EMBL" id="MFB9905962.1"/>
    </source>
</evidence>
<dbReference type="NCBIfam" id="TIGR03467">
    <property type="entry name" value="HpnE"/>
    <property type="match status" value="1"/>
</dbReference>
<keyword evidence="5" id="KW-1185">Reference proteome</keyword>
<dbReference type="InterPro" id="IPR002937">
    <property type="entry name" value="Amino_oxidase"/>
</dbReference>
<evidence type="ECO:0000259" key="3">
    <source>
        <dbReference type="Pfam" id="PF01593"/>
    </source>
</evidence>
<dbReference type="RefSeq" id="WP_377853471.1">
    <property type="nucleotide sequence ID" value="NZ_JBHLZU010000016.1"/>
</dbReference>
<dbReference type="PRINTS" id="PR00757">
    <property type="entry name" value="AMINEOXDASEF"/>
</dbReference>
<dbReference type="InterPro" id="IPR050464">
    <property type="entry name" value="Zeta_carotene_desat/Oxidored"/>
</dbReference>
<dbReference type="Gene3D" id="3.50.50.60">
    <property type="entry name" value="FAD/NAD(P)-binding domain"/>
    <property type="match status" value="1"/>
</dbReference>
<dbReference type="GO" id="GO:0016491">
    <property type="term" value="F:oxidoreductase activity"/>
    <property type="evidence" value="ECO:0007669"/>
    <property type="project" value="UniProtKB-KW"/>
</dbReference>
<dbReference type="InterPro" id="IPR001613">
    <property type="entry name" value="Flavin_amine_oxidase"/>
</dbReference>
<organism evidence="4 5">
    <name type="scientific">Allokutzneria oryzae</name>
    <dbReference type="NCBI Taxonomy" id="1378989"/>
    <lineage>
        <taxon>Bacteria</taxon>
        <taxon>Bacillati</taxon>
        <taxon>Actinomycetota</taxon>
        <taxon>Actinomycetes</taxon>
        <taxon>Pseudonocardiales</taxon>
        <taxon>Pseudonocardiaceae</taxon>
        <taxon>Allokutzneria</taxon>
    </lineage>
</organism>
<keyword evidence="2 4" id="KW-0560">Oxidoreductase</keyword>
<evidence type="ECO:0000313" key="5">
    <source>
        <dbReference type="Proteomes" id="UP001589693"/>
    </source>
</evidence>
<dbReference type="Proteomes" id="UP001589693">
    <property type="component" value="Unassembled WGS sequence"/>
</dbReference>
<dbReference type="SUPFAM" id="SSF51905">
    <property type="entry name" value="FAD/NAD(P)-binding domain"/>
    <property type="match status" value="1"/>
</dbReference>
<dbReference type="InterPro" id="IPR017830">
    <property type="entry name" value="SQase_HpnE"/>
</dbReference>
<dbReference type="EMBL" id="JBHLZU010000016">
    <property type="protein sequence ID" value="MFB9905962.1"/>
    <property type="molecule type" value="Genomic_DNA"/>
</dbReference>
<name>A0ABV5ZYH5_9PSEU</name>
<dbReference type="InterPro" id="IPR036188">
    <property type="entry name" value="FAD/NAD-bd_sf"/>
</dbReference>
<feature type="domain" description="Amine oxidase" evidence="3">
    <location>
        <begin position="12"/>
        <end position="437"/>
    </location>
</feature>
<evidence type="ECO:0000256" key="2">
    <source>
        <dbReference type="ARBA" id="ARBA00023002"/>
    </source>
</evidence>
<gene>
    <name evidence="4" type="primary">hpnE</name>
    <name evidence="4" type="ORF">ACFFQA_18665</name>
</gene>
<dbReference type="EC" id="1.17.8.1" evidence="4"/>
<dbReference type="Pfam" id="PF01593">
    <property type="entry name" value="Amino_oxidase"/>
    <property type="match status" value="1"/>
</dbReference>
<dbReference type="PANTHER" id="PTHR42923">
    <property type="entry name" value="PROTOPORPHYRINOGEN OXIDASE"/>
    <property type="match status" value="1"/>
</dbReference>
<sequence length="449" mass="47734">MSGRVTVIGGGLAGIAAALRCAAAGCSVRLFEARPWLGGLTYSFRRGDLWVDNGQHVFLRCCTAYRALLDRLGMADSVVLQDRLAIPVRAPGLRGESWLRRGIAPAPLHLAGSLLRYRSLPLPDRVRFARAALALRRVDPGDPGADRESFAAWLARHGQSPRAITALWELIAVPALNVHAEYASLAQAAAMFQQGLLSDPTAADIGWPQVPLGRLHGDAARTRLAEAGARVRLGSRVRAIEPLGRGWRIVTDRDTGTADQVVLAVPPSAAERLLPPGAVARPPGWSAALGSSPIVNVHVVLDRPVLPHPFVAGVGSPVQWVFDRTRQSGLANGQYLALSLSAADEEIDRPVAALRMALLPELGRLLPGLPQAHVADFFVTRERHATFRPAPGTAALRPGPVTGAAGLYLAGAWTATGWPDTMEGAVRSGDTAAHALLEHRHRAAEEVVA</sequence>
<dbReference type="PANTHER" id="PTHR42923:SF47">
    <property type="entry name" value="BLR3003 PROTEIN"/>
    <property type="match status" value="1"/>
</dbReference>
<comment type="cofactor">
    <cofactor evidence="1">
        <name>FAD</name>
        <dbReference type="ChEBI" id="CHEBI:57692"/>
    </cofactor>
</comment>
<comment type="caution">
    <text evidence="4">The sequence shown here is derived from an EMBL/GenBank/DDBJ whole genome shotgun (WGS) entry which is preliminary data.</text>
</comment>
<accession>A0ABV5ZYH5</accession>
<proteinExistence type="predicted"/>
<evidence type="ECO:0000256" key="1">
    <source>
        <dbReference type="ARBA" id="ARBA00001974"/>
    </source>
</evidence>